<dbReference type="RefSeq" id="WP_378112743.1">
    <property type="nucleotide sequence ID" value="NZ_JBHSNC010000047.1"/>
</dbReference>
<keyword evidence="1" id="KW-0472">Membrane</keyword>
<organism evidence="2 3">
    <name type="scientific">Cohnella yongneupensis</name>
    <dbReference type="NCBI Taxonomy" id="425006"/>
    <lineage>
        <taxon>Bacteria</taxon>
        <taxon>Bacillati</taxon>
        <taxon>Bacillota</taxon>
        <taxon>Bacilli</taxon>
        <taxon>Bacillales</taxon>
        <taxon>Paenibacillaceae</taxon>
        <taxon>Cohnella</taxon>
    </lineage>
</organism>
<dbReference type="EMBL" id="JBHSNC010000047">
    <property type="protein sequence ID" value="MFC5530801.1"/>
    <property type="molecule type" value="Genomic_DNA"/>
</dbReference>
<evidence type="ECO:0000256" key="1">
    <source>
        <dbReference type="SAM" id="Phobius"/>
    </source>
</evidence>
<reference evidence="3" key="1">
    <citation type="journal article" date="2019" name="Int. J. Syst. Evol. Microbiol.">
        <title>The Global Catalogue of Microorganisms (GCM) 10K type strain sequencing project: providing services to taxonomists for standard genome sequencing and annotation.</title>
        <authorList>
            <consortium name="The Broad Institute Genomics Platform"/>
            <consortium name="The Broad Institute Genome Sequencing Center for Infectious Disease"/>
            <person name="Wu L."/>
            <person name="Ma J."/>
        </authorList>
    </citation>
    <scope>NUCLEOTIDE SEQUENCE [LARGE SCALE GENOMIC DNA]</scope>
    <source>
        <strain evidence="3">CGMCC 1.18578</strain>
    </source>
</reference>
<sequence>MDSDNLKEQVGAIPIPAALRDRSRLGIGQAASERSAGSGKRRMAMIAALLGVILLSATLANRTTVWAAIQRALQFVPGIGVVEKEDPQSAQYVMNQPITIEDEDGEGSIVITGFLSDDQMTLIMMAGDHMADFEQVKIVNEQGEAFTVDRSLVSFSSGEWTASYWHDGKLDVRGDVKLILQTKPEIEVSAHLSEAKAHAGYADLGATVRVNGVSITAITDRVGEKARVSLVSPPMEKGSIMDYGISGVYLHGEADKLNVVDGSGKKLAIETIRAMMSPQREFYFPLSADASLGYTLTIPEISVTYNDETTVKMPAETREQLEQTFEIAGFPVTITGTDRIADDSLRVYLDLHYDEAAASSLYNFDIEAVSSMAKMKEQTGAIEYIEVPVEPGAKTVSLKFIRPTAVVRGPWTLDLKAEDFIAAE</sequence>
<comment type="caution">
    <text evidence="2">The sequence shown here is derived from an EMBL/GenBank/DDBJ whole genome shotgun (WGS) entry which is preliminary data.</text>
</comment>
<keyword evidence="1" id="KW-1133">Transmembrane helix</keyword>
<accession>A0ABW0R260</accession>
<name>A0ABW0R260_9BACL</name>
<feature type="transmembrane region" description="Helical" evidence="1">
    <location>
        <begin position="43"/>
        <end position="60"/>
    </location>
</feature>
<keyword evidence="1" id="KW-0812">Transmembrane</keyword>
<gene>
    <name evidence="2" type="ORF">ACFPQ4_15330</name>
</gene>
<dbReference type="Proteomes" id="UP001596108">
    <property type="component" value="Unassembled WGS sequence"/>
</dbReference>
<evidence type="ECO:0000313" key="3">
    <source>
        <dbReference type="Proteomes" id="UP001596108"/>
    </source>
</evidence>
<evidence type="ECO:0000313" key="2">
    <source>
        <dbReference type="EMBL" id="MFC5530801.1"/>
    </source>
</evidence>
<evidence type="ECO:0008006" key="4">
    <source>
        <dbReference type="Google" id="ProtNLM"/>
    </source>
</evidence>
<proteinExistence type="predicted"/>
<keyword evidence="3" id="KW-1185">Reference proteome</keyword>
<protein>
    <recommendedName>
        <fullName evidence="4">DUF4179 domain-containing protein</fullName>
    </recommendedName>
</protein>